<dbReference type="GO" id="GO:0005524">
    <property type="term" value="F:ATP binding"/>
    <property type="evidence" value="ECO:0007669"/>
    <property type="project" value="UniProtKB-KW"/>
</dbReference>
<dbReference type="Pfam" id="PF13191">
    <property type="entry name" value="AAA_16"/>
    <property type="match status" value="1"/>
</dbReference>
<dbReference type="EMBL" id="CP051774">
    <property type="protein sequence ID" value="QJE96336.1"/>
    <property type="molecule type" value="Genomic_DNA"/>
</dbReference>
<evidence type="ECO:0000256" key="3">
    <source>
        <dbReference type="SAM" id="MobiDB-lite"/>
    </source>
</evidence>
<dbReference type="PANTHER" id="PTHR16305">
    <property type="entry name" value="TESTICULAR SOLUBLE ADENYLYL CYCLASE"/>
    <property type="match status" value="1"/>
</dbReference>
<dbReference type="InterPro" id="IPR019734">
    <property type="entry name" value="TPR_rpt"/>
</dbReference>
<dbReference type="SMART" id="SM00028">
    <property type="entry name" value="TPR"/>
    <property type="match status" value="3"/>
</dbReference>
<feature type="region of interest" description="Disordered" evidence="3">
    <location>
        <begin position="1"/>
        <end position="22"/>
    </location>
</feature>
<dbReference type="AlphaFoldDB" id="A0A858RGQ3"/>
<dbReference type="PANTHER" id="PTHR16305:SF28">
    <property type="entry name" value="GUANYLATE CYCLASE DOMAIN-CONTAINING PROTEIN"/>
    <property type="match status" value="1"/>
</dbReference>
<dbReference type="GO" id="GO:0005737">
    <property type="term" value="C:cytoplasm"/>
    <property type="evidence" value="ECO:0007669"/>
    <property type="project" value="TreeGrafter"/>
</dbReference>
<dbReference type="KEGG" id="luo:HHL09_11245"/>
<evidence type="ECO:0000313" key="5">
    <source>
        <dbReference type="EMBL" id="QJE96336.1"/>
    </source>
</evidence>
<evidence type="ECO:0000259" key="4">
    <source>
        <dbReference type="Pfam" id="PF13191"/>
    </source>
</evidence>
<accession>A0A858RGQ3</accession>
<organism evidence="5 6">
    <name type="scientific">Luteolibacter luteus</name>
    <dbReference type="NCBI Taxonomy" id="2728835"/>
    <lineage>
        <taxon>Bacteria</taxon>
        <taxon>Pseudomonadati</taxon>
        <taxon>Verrucomicrobiota</taxon>
        <taxon>Verrucomicrobiia</taxon>
        <taxon>Verrucomicrobiales</taxon>
        <taxon>Verrucomicrobiaceae</taxon>
        <taxon>Luteolibacter</taxon>
    </lineage>
</organism>
<keyword evidence="2" id="KW-0067">ATP-binding</keyword>
<dbReference type="RefSeq" id="WP_169454737.1">
    <property type="nucleotide sequence ID" value="NZ_CP051774.1"/>
</dbReference>
<dbReference type="Gene3D" id="3.40.50.300">
    <property type="entry name" value="P-loop containing nucleotide triphosphate hydrolases"/>
    <property type="match status" value="1"/>
</dbReference>
<proteinExistence type="predicted"/>
<dbReference type="InterPro" id="IPR011990">
    <property type="entry name" value="TPR-like_helical_dom_sf"/>
</dbReference>
<dbReference type="InterPro" id="IPR027417">
    <property type="entry name" value="P-loop_NTPase"/>
</dbReference>
<gene>
    <name evidence="5" type="ORF">HHL09_11245</name>
</gene>
<evidence type="ECO:0000256" key="1">
    <source>
        <dbReference type="ARBA" id="ARBA00022741"/>
    </source>
</evidence>
<reference evidence="5 6" key="1">
    <citation type="submission" date="2020-04" db="EMBL/GenBank/DDBJ databases">
        <title>Luteolibacter sp. G-1-1-1 isolated from soil.</title>
        <authorList>
            <person name="Dahal R.H."/>
        </authorList>
    </citation>
    <scope>NUCLEOTIDE SEQUENCE [LARGE SCALE GENOMIC DNA]</scope>
    <source>
        <strain evidence="5 6">G-1-1-1</strain>
    </source>
</reference>
<name>A0A858RGQ3_9BACT</name>
<dbReference type="Proteomes" id="UP000501812">
    <property type="component" value="Chromosome"/>
</dbReference>
<dbReference type="GO" id="GO:0004016">
    <property type="term" value="F:adenylate cyclase activity"/>
    <property type="evidence" value="ECO:0007669"/>
    <property type="project" value="TreeGrafter"/>
</dbReference>
<evidence type="ECO:0000313" key="6">
    <source>
        <dbReference type="Proteomes" id="UP000501812"/>
    </source>
</evidence>
<evidence type="ECO:0000256" key="2">
    <source>
        <dbReference type="ARBA" id="ARBA00022840"/>
    </source>
</evidence>
<dbReference type="SUPFAM" id="SSF48452">
    <property type="entry name" value="TPR-like"/>
    <property type="match status" value="1"/>
</dbReference>
<dbReference type="Gene3D" id="1.25.40.10">
    <property type="entry name" value="Tetratricopeptide repeat domain"/>
    <property type="match status" value="1"/>
</dbReference>
<dbReference type="SUPFAM" id="SSF52540">
    <property type="entry name" value="P-loop containing nucleoside triphosphate hydrolases"/>
    <property type="match status" value="1"/>
</dbReference>
<feature type="domain" description="Orc1-like AAA ATPase" evidence="4">
    <location>
        <begin position="173"/>
        <end position="326"/>
    </location>
</feature>
<dbReference type="InterPro" id="IPR041664">
    <property type="entry name" value="AAA_16"/>
</dbReference>
<keyword evidence="1" id="KW-0547">Nucleotide-binding</keyword>
<keyword evidence="6" id="KW-1185">Reference proteome</keyword>
<protein>
    <submittedName>
        <fullName evidence="5">AAA family ATPase</fullName>
    </submittedName>
</protein>
<sequence>MTTGSHTGPAFDSAEQATGTGGPAAWCLWERDEDEIDHPHGLEAGDTTDGADLLKVLLARAAGILEENPAALLVLMPGRAGEDGTASQLLGGLSAMELDGLIMDERTAGMLPPPYRTERIGFLPGLLAEPFCAHRLEARKAVTAEKVTPPARADLWNWLVERIEKNGERDSIHQINITGPAGAGKSHLIGALVTWLVSRGMTVARVSCLPSDVPGTFSAWRELLSQIGGTRVPEVVKSLGEELTLDEGLVKNLVRFLSEPIQADPAVESGLTQLQYKDILPEFTAAVLVRLVGSLPVAVIVDDIQWMDEGSQSVVSALGRLEGSLLLVIGRRGQPAPEDIPLGPMSLEEHRHLLTELSGFERVTDELNHEIHRISGGLPLVSREAMAVMSKRRRLLSMGGTLDLAAESEIGAAGSKGEMTLTERFRDLSPRLRALLGACAVWREPFTRKQAELTALACSPGIDFKTCWESSSLGEFIVSAPGARGRFAFYHDLLREAALSLLSDRDRVAGHGAALEWMTAKSPRDFSPSEAAFHARESGRDEEAMDLFDRAARAALGRFALREAREAARAALELDRPAEHGGNPVAIARRARLLQIEGEAAFHWGMVEDAVTLLEKALVLYGVSPRQGQFPISPGMLMRHGWLFITGRPKSGATASPVLEGAARAALMLAEISYFQNDQKRSAECCITALDLASKNGESAVLASLCAAIACPMSGRRPRWLAERYRDIARAMIGRVGDQTEKTYIEHVGCLVDLDKGRWQEAMNRAAGNVDYWRSHGHGRRVEEAATHAFFVAYFQGNLSKAAEWAGILNESAVKRTDRQSRTWAAMMGSLHALACHGPKEAEAQCRQIANHGGDAITQASIHVMRAICAWRSGNPWQAMERLRDAEDLAGTHAPVSSTQFLIADASVLLGEMRVWGPPELSEDRQFGDLTSRFMKRTAQFATSFEIGMPILLCAKGLHGTGGGGEFLKAGKAAGRLGAKFFEARAKCFHAVKAGGAGVLEDGLDLLAQCGAEAEIAKFKQLSIKT</sequence>